<sequence length="182" mass="21111">MTNLETINLLQRITGIVALGLITLQIYLGANHKNIKFHMINGIIAYTFVFIHPLLLVFKNYFTYSNFDPFYVFVDACVLCDGIYEYYVNFGRIAFYLITIAVLAVKLRGIIPWLKTNWRKLHILNYLAFYFVSAHAINLGSDSKSVWFIVYFAICQIVVLYSIFNQLKRVNFVAILKSKLGR</sequence>
<evidence type="ECO:0000313" key="2">
    <source>
        <dbReference type="EMBL" id="KKP46783.1"/>
    </source>
</evidence>
<proteinExistence type="predicted"/>
<feature type="transmembrane region" description="Helical" evidence="1">
    <location>
        <begin position="40"/>
        <end position="58"/>
    </location>
</feature>
<organism evidence="2 3">
    <name type="scientific">Candidatus Woesebacteria bacterium GW2011_GWA2_33_28</name>
    <dbReference type="NCBI Taxonomy" id="1618561"/>
    <lineage>
        <taxon>Bacteria</taxon>
        <taxon>Candidatus Woeseibacteriota</taxon>
    </lineage>
</organism>
<feature type="transmembrane region" description="Helical" evidence="1">
    <location>
        <begin position="9"/>
        <end position="28"/>
    </location>
</feature>
<dbReference type="Proteomes" id="UP000033995">
    <property type="component" value="Unassembled WGS sequence"/>
</dbReference>
<feature type="transmembrane region" description="Helical" evidence="1">
    <location>
        <begin position="93"/>
        <end position="111"/>
    </location>
</feature>
<keyword evidence="1" id="KW-0812">Transmembrane</keyword>
<reference evidence="2 3" key="1">
    <citation type="journal article" date="2015" name="Nature">
        <title>rRNA introns, odd ribosomes, and small enigmatic genomes across a large radiation of phyla.</title>
        <authorList>
            <person name="Brown C.T."/>
            <person name="Hug L.A."/>
            <person name="Thomas B.C."/>
            <person name="Sharon I."/>
            <person name="Castelle C.J."/>
            <person name="Singh A."/>
            <person name="Wilkins M.J."/>
            <person name="Williams K.H."/>
            <person name="Banfield J.F."/>
        </authorList>
    </citation>
    <scope>NUCLEOTIDE SEQUENCE [LARGE SCALE GENOMIC DNA]</scope>
</reference>
<evidence type="ECO:0000313" key="3">
    <source>
        <dbReference type="Proteomes" id="UP000033995"/>
    </source>
</evidence>
<keyword evidence="1" id="KW-0472">Membrane</keyword>
<protein>
    <recommendedName>
        <fullName evidence="4">Ferric oxidoreductase domain-containing protein</fullName>
    </recommendedName>
</protein>
<dbReference type="EMBL" id="LBOZ01000008">
    <property type="protein sequence ID" value="KKP46783.1"/>
    <property type="molecule type" value="Genomic_DNA"/>
</dbReference>
<keyword evidence="1" id="KW-1133">Transmembrane helix</keyword>
<evidence type="ECO:0000256" key="1">
    <source>
        <dbReference type="SAM" id="Phobius"/>
    </source>
</evidence>
<evidence type="ECO:0008006" key="4">
    <source>
        <dbReference type="Google" id="ProtNLM"/>
    </source>
</evidence>
<feature type="transmembrane region" description="Helical" evidence="1">
    <location>
        <begin position="123"/>
        <end position="140"/>
    </location>
</feature>
<feature type="transmembrane region" description="Helical" evidence="1">
    <location>
        <begin position="146"/>
        <end position="164"/>
    </location>
</feature>
<gene>
    <name evidence="2" type="ORF">UR38_C0008G0014</name>
</gene>
<dbReference type="AlphaFoldDB" id="A0A0F9ZR69"/>
<name>A0A0F9ZR69_9BACT</name>
<accession>A0A0F9ZR69</accession>
<comment type="caution">
    <text evidence="2">The sequence shown here is derived from an EMBL/GenBank/DDBJ whole genome shotgun (WGS) entry which is preliminary data.</text>
</comment>